<keyword evidence="5" id="KW-0067">ATP-binding</keyword>
<evidence type="ECO:0000256" key="5">
    <source>
        <dbReference type="ARBA" id="ARBA00022840"/>
    </source>
</evidence>
<dbReference type="InterPro" id="IPR011009">
    <property type="entry name" value="Kinase-like_dom_sf"/>
</dbReference>
<dbReference type="SMART" id="SM00220">
    <property type="entry name" value="S_TKc"/>
    <property type="match status" value="1"/>
</dbReference>
<protein>
    <submittedName>
        <fullName evidence="9">Uncharacterized serine/threonine-protein kinase SgK494</fullName>
    </submittedName>
</protein>
<evidence type="ECO:0000256" key="6">
    <source>
        <dbReference type="SAM" id="MobiDB-lite"/>
    </source>
</evidence>
<evidence type="ECO:0000259" key="7">
    <source>
        <dbReference type="PROSITE" id="PS50011"/>
    </source>
</evidence>
<dbReference type="GO" id="GO:0005524">
    <property type="term" value="F:ATP binding"/>
    <property type="evidence" value="ECO:0007669"/>
    <property type="project" value="UniProtKB-KW"/>
</dbReference>
<dbReference type="CDD" id="cd05123">
    <property type="entry name" value="STKc_AGC"/>
    <property type="match status" value="1"/>
</dbReference>
<dbReference type="Proteomes" id="UP000695026">
    <property type="component" value="Unplaced"/>
</dbReference>
<evidence type="ECO:0000256" key="2">
    <source>
        <dbReference type="ARBA" id="ARBA00022679"/>
    </source>
</evidence>
<feature type="compositionally biased region" description="Basic and acidic residues" evidence="6">
    <location>
        <begin position="55"/>
        <end position="66"/>
    </location>
</feature>
<dbReference type="PROSITE" id="PS00108">
    <property type="entry name" value="PROTEIN_KINASE_ST"/>
    <property type="match status" value="1"/>
</dbReference>
<evidence type="ECO:0000313" key="9">
    <source>
        <dbReference type="RefSeq" id="XP_007436598.1"/>
    </source>
</evidence>
<evidence type="ECO:0000256" key="1">
    <source>
        <dbReference type="ARBA" id="ARBA00022527"/>
    </source>
</evidence>
<keyword evidence="8" id="KW-1185">Reference proteome</keyword>
<dbReference type="RefSeq" id="XP_007436598.1">
    <property type="nucleotide sequence ID" value="XM_007436536.3"/>
</dbReference>
<dbReference type="GeneID" id="103058311"/>
<dbReference type="SUPFAM" id="SSF56112">
    <property type="entry name" value="Protein kinase-like (PK-like)"/>
    <property type="match status" value="1"/>
</dbReference>
<keyword evidence="4 9" id="KW-0418">Kinase</keyword>
<dbReference type="OMA" id="YCASAIH"/>
<dbReference type="InterPro" id="IPR045270">
    <property type="entry name" value="STKc_AGC"/>
</dbReference>
<keyword evidence="3" id="KW-0547">Nucleotide-binding</keyword>
<dbReference type="GO" id="GO:0004674">
    <property type="term" value="F:protein serine/threonine kinase activity"/>
    <property type="evidence" value="ECO:0007669"/>
    <property type="project" value="UniProtKB-KW"/>
</dbReference>
<dbReference type="FunFam" id="1.10.510.10:FF:000571">
    <property type="entry name" value="Maternal embryonic leucine zipper kinase"/>
    <property type="match status" value="1"/>
</dbReference>
<sequence>MALHLGYGTGSLPDALWVRSWKRLLSRLGGTLLGLEQALAARNSPKPEWAQGGEKPPETAGEERPTPPHASLFLPEFPLQPPVQHQQLKILGFLAKGTFGTVLKVLDCTQAKVFALKVVPKAEVLRRDSVRQCKEEVSIQRQVRHPFLHCLGDSWQGRHHLFLMCSYCSAGDLFTLWKSAGPLAEGATRLFATELVLVLAYLHSQGIVHRDIKMENILLDEQGHLKLADFGLSRHLPRGKRAFTICGTLQYMAPEVLTGGPYTHAVDWWSLGVLLFAMATGQFPVPPEQDHVAMLRSVKRSTYSIPPTLGRGLRLLLSELLSKDPQHRPRHLHHFRAHLFFHGMSFNADVLRKQPADFALGWQPPKGAPADAATFPEFDCDLGAP</sequence>
<proteinExistence type="predicted"/>
<dbReference type="PANTHER" id="PTHR24355">
    <property type="entry name" value="G PROTEIN-COUPLED RECEPTOR KINASE/RIBOSOMAL PROTEIN S6 KINASE"/>
    <property type="match status" value="1"/>
</dbReference>
<gene>
    <name evidence="9" type="primary">LOC103058311</name>
</gene>
<dbReference type="InterPro" id="IPR000719">
    <property type="entry name" value="Prot_kinase_dom"/>
</dbReference>
<feature type="domain" description="Protein kinase" evidence="7">
    <location>
        <begin position="88"/>
        <end position="341"/>
    </location>
</feature>
<accession>A0A9F2WHC6</accession>
<dbReference type="Pfam" id="PF00069">
    <property type="entry name" value="Pkinase"/>
    <property type="match status" value="1"/>
</dbReference>
<dbReference type="AlphaFoldDB" id="A0A9F2WHC6"/>
<keyword evidence="1" id="KW-0723">Serine/threonine-protein kinase</keyword>
<evidence type="ECO:0000256" key="3">
    <source>
        <dbReference type="ARBA" id="ARBA00022741"/>
    </source>
</evidence>
<keyword evidence="2" id="KW-0808">Transferase</keyword>
<dbReference type="InterPro" id="IPR008271">
    <property type="entry name" value="Ser/Thr_kinase_AS"/>
</dbReference>
<dbReference type="OrthoDB" id="3205605at2759"/>
<evidence type="ECO:0000313" key="8">
    <source>
        <dbReference type="Proteomes" id="UP000695026"/>
    </source>
</evidence>
<evidence type="ECO:0000256" key="4">
    <source>
        <dbReference type="ARBA" id="ARBA00022777"/>
    </source>
</evidence>
<dbReference type="Gene3D" id="3.30.200.20">
    <property type="entry name" value="Phosphorylase Kinase, domain 1"/>
    <property type="match status" value="1"/>
</dbReference>
<dbReference type="Gene3D" id="1.10.510.10">
    <property type="entry name" value="Transferase(Phosphotransferase) domain 1"/>
    <property type="match status" value="1"/>
</dbReference>
<feature type="region of interest" description="Disordered" evidence="6">
    <location>
        <begin position="43"/>
        <end position="71"/>
    </location>
</feature>
<dbReference type="KEGG" id="pbi:103058311"/>
<organism evidence="8 9">
    <name type="scientific">Python bivittatus</name>
    <name type="common">Burmese python</name>
    <name type="synonym">Python molurus bivittatus</name>
    <dbReference type="NCBI Taxonomy" id="176946"/>
    <lineage>
        <taxon>Eukaryota</taxon>
        <taxon>Metazoa</taxon>
        <taxon>Chordata</taxon>
        <taxon>Craniata</taxon>
        <taxon>Vertebrata</taxon>
        <taxon>Euteleostomi</taxon>
        <taxon>Lepidosauria</taxon>
        <taxon>Squamata</taxon>
        <taxon>Bifurcata</taxon>
        <taxon>Unidentata</taxon>
        <taxon>Episquamata</taxon>
        <taxon>Toxicofera</taxon>
        <taxon>Serpentes</taxon>
        <taxon>Henophidia</taxon>
        <taxon>Pythonidae</taxon>
        <taxon>Python</taxon>
    </lineage>
</organism>
<dbReference type="CTD" id="124923"/>
<name>A0A9F2WHC6_PYTBI</name>
<dbReference type="PROSITE" id="PS50011">
    <property type="entry name" value="PROTEIN_KINASE_DOM"/>
    <property type="match status" value="1"/>
</dbReference>
<reference evidence="9" key="1">
    <citation type="submission" date="2025-08" db="UniProtKB">
        <authorList>
            <consortium name="RefSeq"/>
        </authorList>
    </citation>
    <scope>IDENTIFICATION</scope>
    <source>
        <tissue evidence="9">Liver</tissue>
    </source>
</reference>
<dbReference type="PANTHER" id="PTHR24355:SF1">
    <property type="entry name" value="RIBOSOMAL PROTEIN S6 KINASE-RELATED PROTEIN"/>
    <property type="match status" value="1"/>
</dbReference>